<reference evidence="12" key="1">
    <citation type="journal article" date="2022" name="Microb. Genom.">
        <title>A global pangenome for the wheat fungal pathogen Pyrenophora tritici-repentis and prediction of effector protein structural homology.</title>
        <authorList>
            <person name="Moolhuijzen P.M."/>
            <person name="See P.T."/>
            <person name="Shi G."/>
            <person name="Powell H.R."/>
            <person name="Cockram J."/>
            <person name="Jorgensen L.N."/>
            <person name="Benslimane H."/>
            <person name="Strelkov S.E."/>
            <person name="Turner J."/>
            <person name="Liu Z."/>
            <person name="Moffat C.S."/>
        </authorList>
    </citation>
    <scope>NUCLEOTIDE SEQUENCE [LARGE SCALE GENOMIC DNA]</scope>
</reference>
<feature type="domain" description="FAD-binding PCMH-type" evidence="10">
    <location>
        <begin position="139"/>
        <end position="312"/>
    </location>
</feature>
<keyword evidence="5" id="KW-0560">Oxidoreductase</keyword>
<dbReference type="EMBL" id="NRDI02000004">
    <property type="protein sequence ID" value="KAI1517324.1"/>
    <property type="molecule type" value="Genomic_DNA"/>
</dbReference>
<evidence type="ECO:0000256" key="7">
    <source>
        <dbReference type="SAM" id="MobiDB-lite"/>
    </source>
</evidence>
<comment type="caution">
    <text evidence="6">Lacks conserved residue(s) required for the propagation of feature annotation.</text>
</comment>
<evidence type="ECO:0000256" key="1">
    <source>
        <dbReference type="ARBA" id="ARBA00005466"/>
    </source>
</evidence>
<name>A0A922NG94_9PLEO</name>
<protein>
    <submittedName>
        <fullName evidence="11">Carbohydrate-binding module family 18 protein</fullName>
    </submittedName>
</protein>
<dbReference type="GO" id="GO:0008061">
    <property type="term" value="F:chitin binding"/>
    <property type="evidence" value="ECO:0007669"/>
    <property type="project" value="UniProtKB-UniRule"/>
</dbReference>
<gene>
    <name evidence="11" type="ORF">Ptr86124_004261</name>
</gene>
<evidence type="ECO:0000313" key="12">
    <source>
        <dbReference type="Proteomes" id="UP000249757"/>
    </source>
</evidence>
<evidence type="ECO:0000256" key="5">
    <source>
        <dbReference type="ARBA" id="ARBA00023002"/>
    </source>
</evidence>
<feature type="disulfide bond" evidence="6">
    <location>
        <begin position="53"/>
        <end position="67"/>
    </location>
</feature>
<dbReference type="SUPFAM" id="SSF57016">
    <property type="entry name" value="Plant lectins/antimicrobial peptides"/>
    <property type="match status" value="1"/>
</dbReference>
<feature type="compositionally biased region" description="Basic and acidic residues" evidence="7">
    <location>
        <begin position="662"/>
        <end position="676"/>
    </location>
</feature>
<dbReference type="SUPFAM" id="SSF56176">
    <property type="entry name" value="FAD-binding/transporter-associated domain-like"/>
    <property type="match status" value="1"/>
</dbReference>
<evidence type="ECO:0000256" key="8">
    <source>
        <dbReference type="SAM" id="SignalP"/>
    </source>
</evidence>
<comment type="caution">
    <text evidence="11">The sequence shown here is derived from an EMBL/GenBank/DDBJ whole genome shotgun (WGS) entry which is preliminary data.</text>
</comment>
<dbReference type="Gene3D" id="3.30.60.10">
    <property type="entry name" value="Endochitinase-like"/>
    <property type="match status" value="1"/>
</dbReference>
<feature type="region of interest" description="Disordered" evidence="7">
    <location>
        <begin position="691"/>
        <end position="770"/>
    </location>
</feature>
<keyword evidence="6" id="KW-1015">Disulfide bond</keyword>
<dbReference type="Pfam" id="PF01565">
    <property type="entry name" value="FAD_binding_4"/>
    <property type="match status" value="1"/>
</dbReference>
<dbReference type="CDD" id="cd06503">
    <property type="entry name" value="ATP-synt_Fo_b"/>
    <property type="match status" value="1"/>
</dbReference>
<dbReference type="PANTHER" id="PTHR42973">
    <property type="entry name" value="BINDING OXIDOREDUCTASE, PUTATIVE (AFU_ORTHOLOGUE AFUA_1G17690)-RELATED"/>
    <property type="match status" value="1"/>
</dbReference>
<accession>A0A922NG94</accession>
<comment type="similarity">
    <text evidence="1">Belongs to the oxygen-dependent FAD-linked oxidoreductase family.</text>
</comment>
<evidence type="ECO:0000313" key="11">
    <source>
        <dbReference type="EMBL" id="KAI1517324.1"/>
    </source>
</evidence>
<dbReference type="Gene3D" id="3.30.465.10">
    <property type="match status" value="1"/>
</dbReference>
<dbReference type="InterPro" id="IPR036861">
    <property type="entry name" value="Endochitinase-like_sf"/>
</dbReference>
<dbReference type="InterPro" id="IPR012951">
    <property type="entry name" value="BBE"/>
</dbReference>
<evidence type="ECO:0000256" key="2">
    <source>
        <dbReference type="ARBA" id="ARBA00022630"/>
    </source>
</evidence>
<feature type="domain" description="Chitin-binding type-1" evidence="9">
    <location>
        <begin position="34"/>
        <end position="80"/>
    </location>
</feature>
<dbReference type="InterPro" id="IPR050416">
    <property type="entry name" value="FAD-linked_Oxidoreductase"/>
</dbReference>
<dbReference type="InterPro" id="IPR016166">
    <property type="entry name" value="FAD-bd_PCMH"/>
</dbReference>
<feature type="chain" id="PRO_5038032828" evidence="8">
    <location>
        <begin position="20"/>
        <end position="770"/>
    </location>
</feature>
<dbReference type="Pfam" id="PF08031">
    <property type="entry name" value="BBE"/>
    <property type="match status" value="1"/>
</dbReference>
<keyword evidence="2" id="KW-0285">Flavoprotein</keyword>
<dbReference type="GO" id="GO:0071949">
    <property type="term" value="F:FAD binding"/>
    <property type="evidence" value="ECO:0007669"/>
    <property type="project" value="InterPro"/>
</dbReference>
<evidence type="ECO:0000259" key="10">
    <source>
        <dbReference type="PROSITE" id="PS51387"/>
    </source>
</evidence>
<dbReference type="InterPro" id="IPR016169">
    <property type="entry name" value="FAD-bd_PCMH_sub2"/>
</dbReference>
<evidence type="ECO:0000259" key="9">
    <source>
        <dbReference type="PROSITE" id="PS50941"/>
    </source>
</evidence>
<keyword evidence="8" id="KW-0732">Signal</keyword>
<keyword evidence="3 6" id="KW-0147">Chitin-binding</keyword>
<dbReference type="PROSITE" id="PS51387">
    <property type="entry name" value="FAD_PCMH"/>
    <property type="match status" value="1"/>
</dbReference>
<dbReference type="PROSITE" id="PS50941">
    <property type="entry name" value="CHIT_BIND_I_2"/>
    <property type="match status" value="1"/>
</dbReference>
<feature type="compositionally biased region" description="Basic and acidic residues" evidence="7">
    <location>
        <begin position="691"/>
        <end position="709"/>
    </location>
</feature>
<evidence type="ECO:0000256" key="3">
    <source>
        <dbReference type="ARBA" id="ARBA00022669"/>
    </source>
</evidence>
<dbReference type="GO" id="GO:0016491">
    <property type="term" value="F:oxidoreductase activity"/>
    <property type="evidence" value="ECO:0007669"/>
    <property type="project" value="UniProtKB-KW"/>
</dbReference>
<dbReference type="CDD" id="cd11618">
    <property type="entry name" value="ChtBD1_1"/>
    <property type="match status" value="1"/>
</dbReference>
<proteinExistence type="inferred from homology"/>
<dbReference type="InterPro" id="IPR006094">
    <property type="entry name" value="Oxid_FAD_bind_N"/>
</dbReference>
<feature type="region of interest" description="Disordered" evidence="7">
    <location>
        <begin position="641"/>
        <end position="676"/>
    </location>
</feature>
<organism evidence="11 12">
    <name type="scientific">Pyrenophora tritici-repentis</name>
    <dbReference type="NCBI Taxonomy" id="45151"/>
    <lineage>
        <taxon>Eukaryota</taxon>
        <taxon>Fungi</taxon>
        <taxon>Dikarya</taxon>
        <taxon>Ascomycota</taxon>
        <taxon>Pezizomycotina</taxon>
        <taxon>Dothideomycetes</taxon>
        <taxon>Pleosporomycetidae</taxon>
        <taxon>Pleosporales</taxon>
        <taxon>Pleosporineae</taxon>
        <taxon>Pleosporaceae</taxon>
        <taxon>Pyrenophora</taxon>
    </lineage>
</organism>
<evidence type="ECO:0000256" key="4">
    <source>
        <dbReference type="ARBA" id="ARBA00022827"/>
    </source>
</evidence>
<evidence type="ECO:0000256" key="6">
    <source>
        <dbReference type="PROSITE-ProRule" id="PRU00261"/>
    </source>
</evidence>
<dbReference type="InterPro" id="IPR036318">
    <property type="entry name" value="FAD-bd_PCMH-like_sf"/>
</dbReference>
<feature type="compositionally biased region" description="Basic and acidic residues" evidence="7">
    <location>
        <begin position="641"/>
        <end position="655"/>
    </location>
</feature>
<keyword evidence="12" id="KW-1185">Reference proteome</keyword>
<keyword evidence="4" id="KW-0274">FAD</keyword>
<dbReference type="InterPro" id="IPR001002">
    <property type="entry name" value="Chitin-bd_1"/>
</dbReference>
<dbReference type="AlphaFoldDB" id="A0A922NG94"/>
<dbReference type="Proteomes" id="UP000249757">
    <property type="component" value="Unassembled WGS sequence"/>
</dbReference>
<sequence>MKFLVSFVAGLLSVGSVTASPSRASLNKRAVSTDGSCGGSQGLTCKGSSFGDCCSQYGYCGSATAYCGTGCQTGFGTCANSPKPSTSKPSSIVPSATPSAAPTPVSGDALQCLNAKDVPYKMTSDAAYTDLAKPYNLRLPYKPAVIVLPITNQHVQDAVVCAGQAGLKVQAKSGGHSYASYSSGGKDGSMQINLQSFQTVELDKSTGIAAVGGGVRLGNLADGIYTQGKAAVAQGTCPGVGAGGHFLHGGYGHASRNWGLAMDQIVGADVVLANGTLIKTAQTTNPEIWYAIRGAADSFGIVTKLYIQTHAAPASMTYFSFVFSGIQNSKTTWTNTFLHIQEFAKNATVIDNRISFGIYLDNGGSYSLSGAFFGSVDEFNSKIKPELLRTLPSATATVKSMGWYDYTVLVSGKTTIKEPLTGYDEHEDFFAKSVTVPESTGLTATTLNALYDYLKTSGSVQWYIIINLYGGPGSAINAKDLDFAAYNDRESLWVLQNYGYGAQSIDFVNGINKAIIDAQPQTMFGAYLNYVDPSYDAATAHKLYYGDYVYGKLASLKKRVDPKSVFWNPQAYEARKLRSSVHHLSVQYELLKHENEGLKEALQHKKKHRKKGKALDLQQRQEYHGGSVFWSPRKLREARAREAVRERDETEEKLQKARSKKQREEARLQRQDELEERRVERQRLKEMRELERAEKAAERARQKEERDAAKAIQLPQKGKRRASAATSSNNKRQKRVEAARAGAQVQEEPPAPPSKLTSRGRNVNLPSKYR</sequence>
<feature type="signal peptide" evidence="8">
    <location>
        <begin position="1"/>
        <end position="19"/>
    </location>
</feature>
<feature type="compositionally biased region" description="Polar residues" evidence="7">
    <location>
        <begin position="755"/>
        <end position="770"/>
    </location>
</feature>
<dbReference type="Gene3D" id="3.40.462.20">
    <property type="match status" value="1"/>
</dbReference>
<dbReference type="PANTHER" id="PTHR42973:SF15">
    <property type="entry name" value="FAD-BINDING PCMH-TYPE DOMAIN-CONTAINING PROTEIN"/>
    <property type="match status" value="1"/>
</dbReference>